<dbReference type="AlphaFoldDB" id="A0A1L8R5B8"/>
<sequence length="127" mass="14703">MPKMLSINDFDFGAIGPTFELDEVTPKFATETRTDENGQVILDRENKPRNFYTDEIIGYKYSVTILEGKFRKKATQVTVNTLDHPIDNDEIMKRESVKCRFENLQPSRPGHPMYYKADKIVLLGNQK</sequence>
<gene>
    <name evidence="1" type="ORF">RU96_GL000491</name>
</gene>
<comment type="caution">
    <text evidence="1">The sequence shown here is derived from an EMBL/GenBank/DDBJ whole genome shotgun (WGS) entry which is preliminary data.</text>
</comment>
<dbReference type="RefSeq" id="WP_071865034.1">
    <property type="nucleotide sequence ID" value="NZ_JBHLVQ010000018.1"/>
</dbReference>
<proteinExistence type="predicted"/>
<dbReference type="STRING" id="317010.RU96_GL000491"/>
<name>A0A1L8R5B8_9ENTE</name>
<protein>
    <submittedName>
        <fullName evidence="1">Uncharacterized protein</fullName>
    </submittedName>
</protein>
<evidence type="ECO:0000313" key="2">
    <source>
        <dbReference type="Proteomes" id="UP000182835"/>
    </source>
</evidence>
<reference evidence="1 2" key="1">
    <citation type="submission" date="2014-12" db="EMBL/GenBank/DDBJ databases">
        <title>Draft genome sequences of 29 type strains of Enterococci.</title>
        <authorList>
            <person name="Zhong Z."/>
            <person name="Sun Z."/>
            <person name="Liu W."/>
            <person name="Zhang W."/>
            <person name="Zhang H."/>
        </authorList>
    </citation>
    <scope>NUCLEOTIDE SEQUENCE [LARGE SCALE GENOMIC DNA]</scope>
    <source>
        <strain evidence="1 2">DSM 21207</strain>
    </source>
</reference>
<dbReference type="EMBL" id="JXKG01000012">
    <property type="protein sequence ID" value="OJG14916.1"/>
    <property type="molecule type" value="Genomic_DNA"/>
</dbReference>
<evidence type="ECO:0000313" key="1">
    <source>
        <dbReference type="EMBL" id="OJG14916.1"/>
    </source>
</evidence>
<accession>A0A1L8R5B8</accession>
<organism evidence="1 2">
    <name type="scientific">Enterococcus canintestini</name>
    <dbReference type="NCBI Taxonomy" id="317010"/>
    <lineage>
        <taxon>Bacteria</taxon>
        <taxon>Bacillati</taxon>
        <taxon>Bacillota</taxon>
        <taxon>Bacilli</taxon>
        <taxon>Lactobacillales</taxon>
        <taxon>Enterococcaceae</taxon>
        <taxon>Enterococcus</taxon>
    </lineage>
</organism>
<dbReference type="OrthoDB" id="2185187at2"/>
<dbReference type="Proteomes" id="UP000182835">
    <property type="component" value="Unassembled WGS sequence"/>
</dbReference>